<protein>
    <recommendedName>
        <fullName evidence="4">Shr3 amino acid permease chaperone</fullName>
    </recommendedName>
</protein>
<dbReference type="OrthoDB" id="5229808at2759"/>
<dbReference type="PANTHER" id="PTHR28228:SF1">
    <property type="entry name" value="SECRETORY COMPONENT PROTEIN SHR3"/>
    <property type="match status" value="1"/>
</dbReference>
<evidence type="ECO:0000313" key="3">
    <source>
        <dbReference type="Proteomes" id="UP000245946"/>
    </source>
</evidence>
<evidence type="ECO:0000313" key="2">
    <source>
        <dbReference type="EMBL" id="PWO00216.1"/>
    </source>
</evidence>
<dbReference type="Pfam" id="PF08229">
    <property type="entry name" value="SHR3_chaperone"/>
    <property type="match status" value="1"/>
</dbReference>
<proteinExistence type="predicted"/>
<dbReference type="RefSeq" id="XP_025600494.1">
    <property type="nucleotide sequence ID" value="XM_025741725.1"/>
</dbReference>
<feature type="transmembrane region" description="Helical" evidence="1">
    <location>
        <begin position="143"/>
        <end position="161"/>
    </location>
</feature>
<dbReference type="GO" id="GO:0005789">
    <property type="term" value="C:endoplasmic reticulum membrane"/>
    <property type="evidence" value="ECO:0007669"/>
    <property type="project" value="TreeGrafter"/>
</dbReference>
<feature type="transmembrane region" description="Helical" evidence="1">
    <location>
        <begin position="86"/>
        <end position="104"/>
    </location>
</feature>
<dbReference type="GO" id="GO:0006888">
    <property type="term" value="P:endoplasmic reticulum to Golgi vesicle-mediated transport"/>
    <property type="evidence" value="ECO:0007669"/>
    <property type="project" value="TreeGrafter"/>
</dbReference>
<dbReference type="GO" id="GO:0051082">
    <property type="term" value="F:unfolded protein binding"/>
    <property type="evidence" value="ECO:0007669"/>
    <property type="project" value="TreeGrafter"/>
</dbReference>
<dbReference type="AlphaFoldDB" id="A0A316ZIR5"/>
<organism evidence="2 3">
    <name type="scientific">Tilletiopsis washingtonensis</name>
    <dbReference type="NCBI Taxonomy" id="58919"/>
    <lineage>
        <taxon>Eukaryota</taxon>
        <taxon>Fungi</taxon>
        <taxon>Dikarya</taxon>
        <taxon>Basidiomycota</taxon>
        <taxon>Ustilaginomycotina</taxon>
        <taxon>Exobasidiomycetes</taxon>
        <taxon>Entylomatales</taxon>
        <taxon>Entylomatales incertae sedis</taxon>
        <taxon>Tilletiopsis</taxon>
    </lineage>
</organism>
<gene>
    <name evidence="2" type="ORF">FA09DRAFT_328320</name>
</gene>
<dbReference type="Proteomes" id="UP000245946">
    <property type="component" value="Unassembled WGS sequence"/>
</dbReference>
<keyword evidence="1" id="KW-0472">Membrane</keyword>
<keyword evidence="3" id="KW-1185">Reference proteome</keyword>
<dbReference type="EMBL" id="KZ819286">
    <property type="protein sequence ID" value="PWO00216.1"/>
    <property type="molecule type" value="Genomic_DNA"/>
</dbReference>
<dbReference type="InterPro" id="IPR013248">
    <property type="entry name" value="Psh3/Shr3"/>
</dbReference>
<dbReference type="GeneID" id="37269269"/>
<reference evidence="2 3" key="1">
    <citation type="journal article" date="2018" name="Mol. Biol. Evol.">
        <title>Broad Genomic Sampling Reveals a Smut Pathogenic Ancestry of the Fungal Clade Ustilaginomycotina.</title>
        <authorList>
            <person name="Kijpornyongpan T."/>
            <person name="Mondo S.J."/>
            <person name="Barry K."/>
            <person name="Sandor L."/>
            <person name="Lee J."/>
            <person name="Lipzen A."/>
            <person name="Pangilinan J."/>
            <person name="LaButti K."/>
            <person name="Hainaut M."/>
            <person name="Henrissat B."/>
            <person name="Grigoriev I.V."/>
            <person name="Spatafora J.W."/>
            <person name="Aime M.C."/>
        </authorList>
    </citation>
    <scope>NUCLEOTIDE SEQUENCE [LARGE SCALE GENOMIC DNA]</scope>
    <source>
        <strain evidence="2 3">MCA 4186</strain>
    </source>
</reference>
<keyword evidence="1" id="KW-0812">Transmembrane</keyword>
<dbReference type="SMART" id="SM00786">
    <property type="entry name" value="SHR3_chaperone"/>
    <property type="match status" value="1"/>
</dbReference>
<feature type="transmembrane region" description="Helical" evidence="1">
    <location>
        <begin position="59"/>
        <end position="79"/>
    </location>
</feature>
<evidence type="ECO:0008006" key="4">
    <source>
        <dbReference type="Google" id="ProtNLM"/>
    </source>
</evidence>
<keyword evidence="1" id="KW-1133">Transmembrane helix</keyword>
<name>A0A316ZIR5_9BASI</name>
<dbReference type="PANTHER" id="PTHR28228">
    <property type="entry name" value="SECRETORY COMPONENT PROTEIN SHR3"/>
    <property type="match status" value="1"/>
</dbReference>
<sequence length="202" mass="21783">MGDLTTSLILLTTTFLLGTLAVHWTADHLLLWQSPITRASLLSAHGYYAETLGHLSARALAALYALGGAAVLACCVKIAAGRESNWLFDGASLFLYGAVGLVYFQKIRPSILALPTAASPAADPLDPLDLTLVPLRELASSNAVIAVALIGVLILQAGQYYSERLEERERIEEDEARVRRRRRRAEKLLATQAKLAATSASQ</sequence>
<accession>A0A316ZIR5</accession>
<evidence type="ECO:0000256" key="1">
    <source>
        <dbReference type="SAM" id="Phobius"/>
    </source>
</evidence>